<evidence type="ECO:0000313" key="3">
    <source>
        <dbReference type="Proteomes" id="UP000266340"/>
    </source>
</evidence>
<feature type="transmembrane region" description="Helical" evidence="1">
    <location>
        <begin position="41"/>
        <end position="60"/>
    </location>
</feature>
<keyword evidence="1" id="KW-0472">Membrane</keyword>
<accession>A0A398CWP0</accession>
<dbReference type="Proteomes" id="UP000266340">
    <property type="component" value="Unassembled WGS sequence"/>
</dbReference>
<organism evidence="2 3">
    <name type="scientific">Cohnella faecalis</name>
    <dbReference type="NCBI Taxonomy" id="2315694"/>
    <lineage>
        <taxon>Bacteria</taxon>
        <taxon>Bacillati</taxon>
        <taxon>Bacillota</taxon>
        <taxon>Bacilli</taxon>
        <taxon>Bacillales</taxon>
        <taxon>Paenibacillaceae</taxon>
        <taxon>Cohnella</taxon>
    </lineage>
</organism>
<proteinExistence type="predicted"/>
<feature type="transmembrane region" description="Helical" evidence="1">
    <location>
        <begin position="66"/>
        <end position="84"/>
    </location>
</feature>
<dbReference type="RefSeq" id="WP_119148290.1">
    <property type="nucleotide sequence ID" value="NZ_JBHSOV010000042.1"/>
</dbReference>
<comment type="caution">
    <text evidence="2">The sequence shown here is derived from an EMBL/GenBank/DDBJ whole genome shotgun (WGS) entry which is preliminary data.</text>
</comment>
<dbReference type="OrthoDB" id="2661791at2"/>
<sequence length="132" mass="14912">MDSVWKSLVDAYAALAAFPVIPFLFVYFVERYRSGDKKRAFRLAMDVTTAFLLGCVGFMLNRRIGSSLGLYFILLLMLIGAGLIGNAQTRLRGKIDVSKIFRAIWRLSFFAMAVLYVLLMSLELIMPSITQQ</sequence>
<feature type="transmembrane region" description="Helical" evidence="1">
    <location>
        <begin position="104"/>
        <end position="126"/>
    </location>
</feature>
<name>A0A398CWP0_9BACL</name>
<dbReference type="InterPro" id="IPR024515">
    <property type="entry name" value="DUF3397"/>
</dbReference>
<dbReference type="Pfam" id="PF11877">
    <property type="entry name" value="DUF3397"/>
    <property type="match status" value="1"/>
</dbReference>
<evidence type="ECO:0000256" key="1">
    <source>
        <dbReference type="SAM" id="Phobius"/>
    </source>
</evidence>
<evidence type="ECO:0000313" key="2">
    <source>
        <dbReference type="EMBL" id="RIE04247.1"/>
    </source>
</evidence>
<dbReference type="EMBL" id="QXJM01000027">
    <property type="protein sequence ID" value="RIE04247.1"/>
    <property type="molecule type" value="Genomic_DNA"/>
</dbReference>
<keyword evidence="1" id="KW-0812">Transmembrane</keyword>
<keyword evidence="3" id="KW-1185">Reference proteome</keyword>
<gene>
    <name evidence="2" type="ORF">D3H35_06420</name>
</gene>
<keyword evidence="1" id="KW-1133">Transmembrane helix</keyword>
<dbReference type="AlphaFoldDB" id="A0A398CWP0"/>
<feature type="transmembrane region" description="Helical" evidence="1">
    <location>
        <begin position="12"/>
        <end position="29"/>
    </location>
</feature>
<protein>
    <submittedName>
        <fullName evidence="2">DUF3397 domain-containing protein</fullName>
    </submittedName>
</protein>
<reference evidence="2 3" key="1">
    <citation type="submission" date="2018-09" db="EMBL/GenBank/DDBJ databases">
        <title>Cohnella cavernae sp. nov., isolated from a karst cave.</title>
        <authorList>
            <person name="Zhu H."/>
        </authorList>
    </citation>
    <scope>NUCLEOTIDE SEQUENCE [LARGE SCALE GENOMIC DNA]</scope>
    <source>
        <strain evidence="2 3">K2E09-144</strain>
    </source>
</reference>